<feature type="region of interest" description="Disordered" evidence="1">
    <location>
        <begin position="1"/>
        <end position="39"/>
    </location>
</feature>
<sequence>MSVDGPPSNIPNTDIDAPKALLTPNSKNKELNNLSTRKDYASKLVNSVAEDEAVDDYPTDTDFERRESNPESKPKSVEIQQKFSEIMTSMKKIGKNDNRQTENSIMNHKNASISSEYLVIDLPLREGNFPGGCFNGEQKDPRENIYTGMPETTDRDQWRTTLSSNPPKKNEHKESNLPLHEEGPHPCVDNDLNTTTTTDDNDVDDELKQSNNNNDLDHQQKEYDERKDSNLVFIRKYDPTFKFKVKDNTVCIQEQVKQLNEEFCDKCEQLANNYIVDTKKEDKQNLKIADEIRQLDISLKESNDTCLELKEVLKKTDSELYIDSGILFHSYRELRYQVSNYLNIQGCSTQERLDSMVQILIDHVVLCHPFESLRAIEELFKSSEHTSWIAHARNQIISILLKQEEIQVDTQLIIEIFERKHDLSLKSNESLENAIKIAHELSKYAIAPDTYFNGDLSLKGLSLLKAKEVDRTESLDKVRPTKVSKPPQLPPRRSSSIVEAEESKQYTIKREDKGLPSIDQKPTPPSHGYTYPPSPPRPPIDIQPGSSGREQGNHQLPMLDKSYQMEQWAKHSIETAKKTKKTKKTECCGWCQIYYSHRFFEDSKAAKAKCVKSSLCFFCRAVKKHKKCPTPIVRVECDQCLQLKQQMKNDRPF</sequence>
<evidence type="ECO:0000313" key="2">
    <source>
        <dbReference type="EMBL" id="GAA5807662.1"/>
    </source>
</evidence>
<gene>
    <name evidence="2" type="ORF">MFLAVUS_001033</name>
</gene>
<feature type="compositionally biased region" description="Basic and acidic residues" evidence="1">
    <location>
        <begin position="168"/>
        <end position="184"/>
    </location>
</feature>
<feature type="region of interest" description="Disordered" evidence="1">
    <location>
        <begin position="51"/>
        <end position="77"/>
    </location>
</feature>
<feature type="compositionally biased region" description="Basic and acidic residues" evidence="1">
    <location>
        <begin position="215"/>
        <end position="224"/>
    </location>
</feature>
<feature type="region of interest" description="Disordered" evidence="1">
    <location>
        <begin position="474"/>
        <end position="554"/>
    </location>
</feature>
<dbReference type="EMBL" id="BAABUK010000002">
    <property type="protein sequence ID" value="GAA5807662.1"/>
    <property type="molecule type" value="Genomic_DNA"/>
</dbReference>
<evidence type="ECO:0000313" key="3">
    <source>
        <dbReference type="Proteomes" id="UP001473302"/>
    </source>
</evidence>
<feature type="compositionally biased region" description="Acidic residues" evidence="1">
    <location>
        <begin position="51"/>
        <end position="61"/>
    </location>
</feature>
<feature type="region of interest" description="Disordered" evidence="1">
    <location>
        <begin position="133"/>
        <end position="224"/>
    </location>
</feature>
<reference evidence="2 3" key="1">
    <citation type="submission" date="2024-04" db="EMBL/GenBank/DDBJ databases">
        <title>genome sequences of Mucor flavus KT1a and Helicostylum pulchrum KT1b strains isolated from the surface of a dry-aged beef.</title>
        <authorList>
            <person name="Toyotome T."/>
            <person name="Hosono M."/>
            <person name="Torimaru M."/>
            <person name="Fukuda K."/>
            <person name="Mikami N."/>
        </authorList>
    </citation>
    <scope>NUCLEOTIDE SEQUENCE [LARGE SCALE GENOMIC DNA]</scope>
    <source>
        <strain evidence="2 3">KT1a</strain>
    </source>
</reference>
<proteinExistence type="predicted"/>
<feature type="compositionally biased region" description="Pro residues" evidence="1">
    <location>
        <begin position="532"/>
        <end position="541"/>
    </location>
</feature>
<accession>A0ABP9YLE5</accession>
<name>A0ABP9YLE5_9FUNG</name>
<dbReference type="Proteomes" id="UP001473302">
    <property type="component" value="Unassembled WGS sequence"/>
</dbReference>
<comment type="caution">
    <text evidence="2">The sequence shown here is derived from an EMBL/GenBank/DDBJ whole genome shotgun (WGS) entry which is preliminary data.</text>
</comment>
<feature type="compositionally biased region" description="Polar residues" evidence="1">
    <location>
        <begin position="23"/>
        <end position="35"/>
    </location>
</feature>
<feature type="compositionally biased region" description="Basic and acidic residues" evidence="1">
    <location>
        <begin position="62"/>
        <end position="76"/>
    </location>
</feature>
<organism evidence="2 3">
    <name type="scientific">Mucor flavus</name>
    <dbReference type="NCBI Taxonomy" id="439312"/>
    <lineage>
        <taxon>Eukaryota</taxon>
        <taxon>Fungi</taxon>
        <taxon>Fungi incertae sedis</taxon>
        <taxon>Mucoromycota</taxon>
        <taxon>Mucoromycotina</taxon>
        <taxon>Mucoromycetes</taxon>
        <taxon>Mucorales</taxon>
        <taxon>Mucorineae</taxon>
        <taxon>Mucoraceae</taxon>
        <taxon>Mucor</taxon>
    </lineage>
</organism>
<protein>
    <submittedName>
        <fullName evidence="2">Uncharacterized protein</fullName>
    </submittedName>
</protein>
<feature type="compositionally biased region" description="Basic and acidic residues" evidence="1">
    <location>
        <begin position="501"/>
        <end position="514"/>
    </location>
</feature>
<feature type="compositionally biased region" description="Low complexity" evidence="1">
    <location>
        <begin position="189"/>
        <end position="198"/>
    </location>
</feature>
<keyword evidence="3" id="KW-1185">Reference proteome</keyword>
<feature type="compositionally biased region" description="Polar residues" evidence="1">
    <location>
        <begin position="544"/>
        <end position="554"/>
    </location>
</feature>
<evidence type="ECO:0000256" key="1">
    <source>
        <dbReference type="SAM" id="MobiDB-lite"/>
    </source>
</evidence>